<comment type="caution">
    <text evidence="2">The sequence shown here is derived from an EMBL/GenBank/DDBJ whole genome shotgun (WGS) entry which is preliminary data.</text>
</comment>
<feature type="region of interest" description="Disordered" evidence="1">
    <location>
        <begin position="81"/>
        <end position="138"/>
    </location>
</feature>
<evidence type="ECO:0000256" key="1">
    <source>
        <dbReference type="SAM" id="MobiDB-lite"/>
    </source>
</evidence>
<proteinExistence type="predicted"/>
<organism evidence="2 3">
    <name type="scientific">Polyplax serrata</name>
    <name type="common">Common mouse louse</name>
    <dbReference type="NCBI Taxonomy" id="468196"/>
    <lineage>
        <taxon>Eukaryota</taxon>
        <taxon>Metazoa</taxon>
        <taxon>Ecdysozoa</taxon>
        <taxon>Arthropoda</taxon>
        <taxon>Hexapoda</taxon>
        <taxon>Insecta</taxon>
        <taxon>Pterygota</taxon>
        <taxon>Neoptera</taxon>
        <taxon>Paraneoptera</taxon>
        <taxon>Psocodea</taxon>
        <taxon>Troctomorpha</taxon>
        <taxon>Phthiraptera</taxon>
        <taxon>Anoplura</taxon>
        <taxon>Polyplacidae</taxon>
        <taxon>Polyplax</taxon>
    </lineage>
</organism>
<accession>A0ABR1AV17</accession>
<evidence type="ECO:0000313" key="3">
    <source>
        <dbReference type="Proteomes" id="UP001359485"/>
    </source>
</evidence>
<gene>
    <name evidence="2" type="ORF">RUM44_010024</name>
</gene>
<reference evidence="2 3" key="1">
    <citation type="submission" date="2023-09" db="EMBL/GenBank/DDBJ databases">
        <title>Genomes of two closely related lineages of the louse Polyplax serrata with different host specificities.</title>
        <authorList>
            <person name="Martinu J."/>
            <person name="Tarabai H."/>
            <person name="Stefka J."/>
            <person name="Hypsa V."/>
        </authorList>
    </citation>
    <scope>NUCLEOTIDE SEQUENCE [LARGE SCALE GENOMIC DNA]</scope>
    <source>
        <strain evidence="2">98ZLc_SE</strain>
    </source>
</reference>
<dbReference type="EMBL" id="JAWJWF010000045">
    <property type="protein sequence ID" value="KAK6627546.1"/>
    <property type="molecule type" value="Genomic_DNA"/>
</dbReference>
<dbReference type="Proteomes" id="UP001359485">
    <property type="component" value="Unassembled WGS sequence"/>
</dbReference>
<feature type="region of interest" description="Disordered" evidence="1">
    <location>
        <begin position="155"/>
        <end position="190"/>
    </location>
</feature>
<name>A0ABR1AV17_POLSC</name>
<feature type="compositionally biased region" description="Low complexity" evidence="1">
    <location>
        <begin position="83"/>
        <end position="122"/>
    </location>
</feature>
<protein>
    <submittedName>
        <fullName evidence="2">Uncharacterized protein</fullName>
    </submittedName>
</protein>
<sequence>MLSYVIPVEEKSSSVGNKAHLQLDIGLDKEQNLPRNSDLNCGFNGLHKKHKMAPTAIHNFINIEQSHGGIVNGGYKKVKKTQGKVTGPSISTESSASSLSSKASDGASAASQTGTATTPTSAEKLKPKLVQNGAAKSTSLKRSLVAEKSCQTQLQTSRSVRQRPNCRGTKISQNRPRLQPGILSDHESIL</sequence>
<keyword evidence="3" id="KW-1185">Reference proteome</keyword>
<evidence type="ECO:0000313" key="2">
    <source>
        <dbReference type="EMBL" id="KAK6627546.1"/>
    </source>
</evidence>